<dbReference type="Pfam" id="PF00563">
    <property type="entry name" value="EAL"/>
    <property type="match status" value="1"/>
</dbReference>
<dbReference type="SMART" id="SM00052">
    <property type="entry name" value="EAL"/>
    <property type="match status" value="1"/>
</dbReference>
<dbReference type="InterPro" id="IPR035919">
    <property type="entry name" value="EAL_sf"/>
</dbReference>
<evidence type="ECO:0000313" key="4">
    <source>
        <dbReference type="Proteomes" id="UP000281391"/>
    </source>
</evidence>
<dbReference type="EC" id="3.1.4.52" evidence="3"/>
<dbReference type="CDD" id="cd01948">
    <property type="entry name" value="EAL"/>
    <property type="match status" value="1"/>
</dbReference>
<evidence type="ECO:0000259" key="2">
    <source>
        <dbReference type="PROSITE" id="PS50883"/>
    </source>
</evidence>
<protein>
    <submittedName>
        <fullName evidence="3">Cyclic di-GMP phosphodiesterase Gmr</fullName>
        <ecNumber evidence="3">3.1.4.52</ecNumber>
    </submittedName>
</protein>
<feature type="region of interest" description="Disordered" evidence="1">
    <location>
        <begin position="163"/>
        <end position="185"/>
    </location>
</feature>
<evidence type="ECO:0000256" key="1">
    <source>
        <dbReference type="SAM" id="MobiDB-lite"/>
    </source>
</evidence>
<accession>A0A3S4ERD4</accession>
<dbReference type="PROSITE" id="PS50883">
    <property type="entry name" value="EAL"/>
    <property type="match status" value="1"/>
</dbReference>
<feature type="compositionally biased region" description="Basic residues" evidence="1">
    <location>
        <begin position="169"/>
        <end position="185"/>
    </location>
</feature>
<keyword evidence="3" id="KW-0378">Hydrolase</keyword>
<dbReference type="InterPro" id="IPR050706">
    <property type="entry name" value="Cyclic-di-GMP_PDE-like"/>
</dbReference>
<dbReference type="Proteomes" id="UP000281391">
    <property type="component" value="Chromosome"/>
</dbReference>
<feature type="domain" description="EAL" evidence="2">
    <location>
        <begin position="1"/>
        <end position="206"/>
    </location>
</feature>
<dbReference type="KEGG" id="sof:NCTC11214_01466"/>
<dbReference type="Gene3D" id="3.20.20.450">
    <property type="entry name" value="EAL domain"/>
    <property type="match status" value="1"/>
</dbReference>
<proteinExistence type="predicted"/>
<name>A0A3S4ERD4_SEROD</name>
<dbReference type="AlphaFoldDB" id="A0A3S4ERD4"/>
<dbReference type="PANTHER" id="PTHR33121">
    <property type="entry name" value="CYCLIC DI-GMP PHOSPHODIESTERASE PDEF"/>
    <property type="match status" value="1"/>
</dbReference>
<dbReference type="GO" id="GO:0071111">
    <property type="term" value="F:cyclic-guanylate-specific phosphodiesterase activity"/>
    <property type="evidence" value="ECO:0007669"/>
    <property type="project" value="UniProtKB-EC"/>
</dbReference>
<dbReference type="PANTHER" id="PTHR33121:SF70">
    <property type="entry name" value="SIGNALING PROTEIN YKOW"/>
    <property type="match status" value="1"/>
</dbReference>
<reference evidence="3 4" key="1">
    <citation type="submission" date="2018-12" db="EMBL/GenBank/DDBJ databases">
        <authorList>
            <consortium name="Pathogen Informatics"/>
        </authorList>
    </citation>
    <scope>NUCLEOTIDE SEQUENCE [LARGE SCALE GENOMIC DNA]</scope>
    <source>
        <strain evidence="3 4">NCTC11214</strain>
    </source>
</reference>
<dbReference type="EMBL" id="LR134117">
    <property type="protein sequence ID" value="VDZ54620.1"/>
    <property type="molecule type" value="Genomic_DNA"/>
</dbReference>
<gene>
    <name evidence="3" type="primary">gmr_2</name>
    <name evidence="3" type="ORF">NCTC11214_01466</name>
</gene>
<sequence length="206" mass="22953">MGFSERGLIPPLQFISYAEESGLITPLGQWVLKTAARQAADWQRQGLNLRVAVNLSARQLVDDSVVEDLQQVLQENHLTHCPLDFELTESSLIEDENRARTVITRLRQLGAQVHLDDFGTGYSSLAQLARIPLDAIKLDKSFVRGVNLNPGVAIAGARHCGGSRSAAVSRHRRRRRNRKRKPLPRLRWGRRKAGFSICTPDATDAA</sequence>
<dbReference type="SUPFAM" id="SSF141868">
    <property type="entry name" value="EAL domain-like"/>
    <property type="match status" value="1"/>
</dbReference>
<evidence type="ECO:0000313" key="3">
    <source>
        <dbReference type="EMBL" id="VDZ54620.1"/>
    </source>
</evidence>
<organism evidence="3 4">
    <name type="scientific">Serratia odorifera</name>
    <dbReference type="NCBI Taxonomy" id="618"/>
    <lineage>
        <taxon>Bacteria</taxon>
        <taxon>Pseudomonadati</taxon>
        <taxon>Pseudomonadota</taxon>
        <taxon>Gammaproteobacteria</taxon>
        <taxon>Enterobacterales</taxon>
        <taxon>Yersiniaceae</taxon>
        <taxon>Serratia</taxon>
    </lineage>
</organism>
<dbReference type="InterPro" id="IPR001633">
    <property type="entry name" value="EAL_dom"/>
</dbReference>